<evidence type="ECO:0000313" key="7">
    <source>
        <dbReference type="Proteomes" id="UP001200034"/>
    </source>
</evidence>
<protein>
    <recommendedName>
        <fullName evidence="5">RING-type domain-containing protein</fullName>
    </recommendedName>
</protein>
<dbReference type="CDD" id="cd16480">
    <property type="entry name" value="RING-H2_TRAIP"/>
    <property type="match status" value="1"/>
</dbReference>
<dbReference type="Gene3D" id="3.30.40.10">
    <property type="entry name" value="Zinc/RING finger domain, C3HC4 (zinc finger)"/>
    <property type="match status" value="1"/>
</dbReference>
<dbReference type="SMART" id="SM00184">
    <property type="entry name" value="RING"/>
    <property type="match status" value="1"/>
</dbReference>
<name>A0AAD4K350_9MUSC</name>
<dbReference type="PANTHER" id="PTHR46569:SF1">
    <property type="entry name" value="E3 UBIQUITIN-PROTEIN LIGASE RFWD3-RELATED"/>
    <property type="match status" value="1"/>
</dbReference>
<keyword evidence="7" id="KW-1185">Reference proteome</keyword>
<keyword evidence="4" id="KW-0175">Coiled coil</keyword>
<feature type="coiled-coil region" evidence="4">
    <location>
        <begin position="193"/>
        <end position="255"/>
    </location>
</feature>
<dbReference type="GO" id="GO:0016567">
    <property type="term" value="P:protein ubiquitination"/>
    <property type="evidence" value="ECO:0007669"/>
    <property type="project" value="TreeGrafter"/>
</dbReference>
<gene>
    <name evidence="6" type="ORF">KR093_007586</name>
</gene>
<feature type="domain" description="RING-type" evidence="5">
    <location>
        <begin position="6"/>
        <end position="47"/>
    </location>
</feature>
<evidence type="ECO:0000256" key="1">
    <source>
        <dbReference type="ARBA" id="ARBA00022771"/>
    </source>
</evidence>
<dbReference type="GO" id="GO:0090734">
    <property type="term" value="C:site of DNA damage"/>
    <property type="evidence" value="ECO:0007669"/>
    <property type="project" value="TreeGrafter"/>
</dbReference>
<dbReference type="GO" id="GO:0008270">
    <property type="term" value="F:zinc ion binding"/>
    <property type="evidence" value="ECO:0007669"/>
    <property type="project" value="UniProtKB-KW"/>
</dbReference>
<dbReference type="AlphaFoldDB" id="A0AAD4K350"/>
<sequence>MLNLNCVICAELFSQSDEVYVTTCGHMFHHGCLTQWLERSKTCPQCRNKCTNRNIIRVYFNLANLDVSRIDVGSLQEQLDNANLAMKMKEQEYNKVEKQMKDLKDTQKKCLKTIAGLEKNLQKKDFVVSSYVEQINVLKNDAQVVDQLRKENKSLKQQINTMEGVSAILTAGAADADRLLKNEANPNVLANWVSTLKRELRQCETKKTELRNVLKVVQNDLRKELESKRRLEDQLSHLESDLYRAHEKLKTLQSQPIDVDASNSSLGLNTNLVALKQEERRSTISPTTVCICSSQNFKECQIPLSPQKQNIKRIEESTSPYLNIKSSSVGMARLLKAPMQGVSKISPIKSGSGISMTSGVVRKTTSDLSEKYSIFKKPRLLLGGTNSAGATAMGSNFAYDGMGGSGKIDPFAQRAEEEAAAKASAKATSQPLTNTVNLRLKAGTLRNIKLTK</sequence>
<dbReference type="InterPro" id="IPR013083">
    <property type="entry name" value="Znf_RING/FYVE/PHD"/>
</dbReference>
<reference evidence="6" key="1">
    <citation type="journal article" date="2021" name="Mol. Ecol. Resour.">
        <title>Phylogenomic analyses of the genus Drosophila reveals genomic signals of climate adaptation.</title>
        <authorList>
            <person name="Li F."/>
            <person name="Rane R.V."/>
            <person name="Luria V."/>
            <person name="Xiong Z."/>
            <person name="Chen J."/>
            <person name="Li Z."/>
            <person name="Catullo R.A."/>
            <person name="Griffin P.C."/>
            <person name="Schiffer M."/>
            <person name="Pearce S."/>
            <person name="Lee S.F."/>
            <person name="McElroy K."/>
            <person name="Stocker A."/>
            <person name="Shirriffs J."/>
            <person name="Cockerell F."/>
            <person name="Coppin C."/>
            <person name="Sgro C.M."/>
            <person name="Karger A."/>
            <person name="Cain J.W."/>
            <person name="Weber J.A."/>
            <person name="Santpere G."/>
            <person name="Kirschner M.W."/>
            <person name="Hoffmann A.A."/>
            <person name="Oakeshott J.G."/>
            <person name="Zhang G."/>
        </authorList>
    </citation>
    <scope>NUCLEOTIDE SEQUENCE</scope>
    <source>
        <strain evidence="6">BGI-SZ-2011g</strain>
    </source>
</reference>
<evidence type="ECO:0000256" key="3">
    <source>
        <dbReference type="PROSITE-ProRule" id="PRU00175"/>
    </source>
</evidence>
<evidence type="ECO:0000256" key="4">
    <source>
        <dbReference type="SAM" id="Coils"/>
    </source>
</evidence>
<dbReference type="PANTHER" id="PTHR46569">
    <property type="entry name" value="E3 UBIQUITIN-PROTEIN LIGASE TRAIP"/>
    <property type="match status" value="1"/>
</dbReference>
<keyword evidence="1 3" id="KW-0479">Metal-binding</keyword>
<feature type="coiled-coil region" evidence="4">
    <location>
        <begin position="72"/>
        <end position="165"/>
    </location>
</feature>
<evidence type="ECO:0000256" key="2">
    <source>
        <dbReference type="ARBA" id="ARBA00022833"/>
    </source>
</evidence>
<proteinExistence type="predicted"/>
<organism evidence="6 7">
    <name type="scientific">Drosophila rubida</name>
    <dbReference type="NCBI Taxonomy" id="30044"/>
    <lineage>
        <taxon>Eukaryota</taxon>
        <taxon>Metazoa</taxon>
        <taxon>Ecdysozoa</taxon>
        <taxon>Arthropoda</taxon>
        <taxon>Hexapoda</taxon>
        <taxon>Insecta</taxon>
        <taxon>Pterygota</taxon>
        <taxon>Neoptera</taxon>
        <taxon>Endopterygota</taxon>
        <taxon>Diptera</taxon>
        <taxon>Brachycera</taxon>
        <taxon>Muscomorpha</taxon>
        <taxon>Ephydroidea</taxon>
        <taxon>Drosophilidae</taxon>
        <taxon>Drosophila</taxon>
    </lineage>
</organism>
<dbReference type="GO" id="GO:0005634">
    <property type="term" value="C:nucleus"/>
    <property type="evidence" value="ECO:0007669"/>
    <property type="project" value="TreeGrafter"/>
</dbReference>
<dbReference type="GO" id="GO:0061630">
    <property type="term" value="F:ubiquitin protein ligase activity"/>
    <property type="evidence" value="ECO:0007669"/>
    <property type="project" value="TreeGrafter"/>
</dbReference>
<dbReference type="SUPFAM" id="SSF57850">
    <property type="entry name" value="RING/U-box"/>
    <property type="match status" value="1"/>
</dbReference>
<dbReference type="Proteomes" id="UP001200034">
    <property type="component" value="Unassembled WGS sequence"/>
</dbReference>
<dbReference type="Pfam" id="PF13639">
    <property type="entry name" value="zf-RING_2"/>
    <property type="match status" value="1"/>
</dbReference>
<accession>A0AAD4K350</accession>
<dbReference type="EMBL" id="JAJJHW010002585">
    <property type="protein sequence ID" value="KAH8371474.1"/>
    <property type="molecule type" value="Genomic_DNA"/>
</dbReference>
<dbReference type="InterPro" id="IPR001841">
    <property type="entry name" value="Znf_RING"/>
</dbReference>
<dbReference type="GO" id="GO:0031297">
    <property type="term" value="P:replication fork processing"/>
    <property type="evidence" value="ECO:0007669"/>
    <property type="project" value="TreeGrafter"/>
</dbReference>
<dbReference type="InterPro" id="IPR052639">
    <property type="entry name" value="TRAIP_ubiq-protein_ligase"/>
</dbReference>
<dbReference type="PROSITE" id="PS50089">
    <property type="entry name" value="ZF_RING_2"/>
    <property type="match status" value="1"/>
</dbReference>
<evidence type="ECO:0000313" key="6">
    <source>
        <dbReference type="EMBL" id="KAH8371474.1"/>
    </source>
</evidence>
<comment type="caution">
    <text evidence="6">The sequence shown here is derived from an EMBL/GenBank/DDBJ whole genome shotgun (WGS) entry which is preliminary data.</text>
</comment>
<keyword evidence="1 3" id="KW-0863">Zinc-finger</keyword>
<evidence type="ECO:0000259" key="5">
    <source>
        <dbReference type="PROSITE" id="PS50089"/>
    </source>
</evidence>
<keyword evidence="2" id="KW-0862">Zinc</keyword>